<organism evidence="1">
    <name type="scientific">Schistosoma curassoni</name>
    <dbReference type="NCBI Taxonomy" id="6186"/>
    <lineage>
        <taxon>Eukaryota</taxon>
        <taxon>Metazoa</taxon>
        <taxon>Spiralia</taxon>
        <taxon>Lophotrochozoa</taxon>
        <taxon>Platyhelminthes</taxon>
        <taxon>Trematoda</taxon>
        <taxon>Digenea</taxon>
        <taxon>Strigeidida</taxon>
        <taxon>Schistosomatoidea</taxon>
        <taxon>Schistosomatidae</taxon>
        <taxon>Schistosoma</taxon>
    </lineage>
</organism>
<protein>
    <submittedName>
        <fullName evidence="1">Ovule protein</fullName>
    </submittedName>
</protein>
<dbReference type="WBParaSite" id="SCUD_0001877801-mRNA-1">
    <property type="protein sequence ID" value="SCUD_0001877801-mRNA-1"/>
    <property type="gene ID" value="SCUD_0001877801"/>
</dbReference>
<proteinExistence type="predicted"/>
<name>A0A183KUN3_9TREM</name>
<sequence length="51" mass="6005">MNIHNTHYRKKNKLLRQSWKKLTSNSFASLRCSSKASLREVVRLSRSEAEN</sequence>
<reference evidence="1" key="1">
    <citation type="submission" date="2016-06" db="UniProtKB">
        <authorList>
            <consortium name="WormBaseParasite"/>
        </authorList>
    </citation>
    <scope>IDENTIFICATION</scope>
</reference>
<evidence type="ECO:0000313" key="1">
    <source>
        <dbReference type="WBParaSite" id="SCUD_0001877801-mRNA-1"/>
    </source>
</evidence>
<dbReference type="AlphaFoldDB" id="A0A183KUN3"/>
<accession>A0A183KUN3</accession>